<evidence type="ECO:0000256" key="6">
    <source>
        <dbReference type="SAM" id="Phobius"/>
    </source>
</evidence>
<dbReference type="GO" id="GO:0022857">
    <property type="term" value="F:transmembrane transporter activity"/>
    <property type="evidence" value="ECO:0007669"/>
    <property type="project" value="InterPro"/>
</dbReference>
<evidence type="ECO:0000256" key="3">
    <source>
        <dbReference type="ARBA" id="ARBA00022692"/>
    </source>
</evidence>
<dbReference type="Pfam" id="PF07690">
    <property type="entry name" value="MFS_1"/>
    <property type="match status" value="1"/>
</dbReference>
<keyword evidence="4 6" id="KW-1133">Transmembrane helix</keyword>
<dbReference type="InterPro" id="IPR011701">
    <property type="entry name" value="MFS"/>
</dbReference>
<feature type="transmembrane region" description="Helical" evidence="6">
    <location>
        <begin position="222"/>
        <end position="244"/>
    </location>
</feature>
<keyword evidence="5 6" id="KW-0472">Membrane</keyword>
<name>A0A5C2SQE5_9APHY</name>
<evidence type="ECO:0000313" key="9">
    <source>
        <dbReference type="Proteomes" id="UP000313359"/>
    </source>
</evidence>
<dbReference type="EMBL" id="ML122251">
    <property type="protein sequence ID" value="RPD66022.1"/>
    <property type="molecule type" value="Genomic_DNA"/>
</dbReference>
<comment type="subcellular location">
    <subcellularLocation>
        <location evidence="1">Membrane</location>
        <topology evidence="1">Multi-pass membrane protein</topology>
    </subcellularLocation>
</comment>
<gene>
    <name evidence="8" type="ORF">L227DRAFT_569955</name>
</gene>
<protein>
    <submittedName>
        <fullName evidence="8">MFS general substrate transporter</fullName>
    </submittedName>
</protein>
<dbReference type="PANTHER" id="PTHR23504">
    <property type="entry name" value="MAJOR FACILITATOR SUPERFAMILY DOMAIN-CONTAINING PROTEIN 10"/>
    <property type="match status" value="1"/>
</dbReference>
<feature type="transmembrane region" description="Helical" evidence="6">
    <location>
        <begin position="442"/>
        <end position="466"/>
    </location>
</feature>
<accession>A0A5C2SQE5</accession>
<keyword evidence="2" id="KW-0813">Transport</keyword>
<dbReference type="SUPFAM" id="SSF103473">
    <property type="entry name" value="MFS general substrate transporter"/>
    <property type="match status" value="1"/>
</dbReference>
<organism evidence="8 9">
    <name type="scientific">Lentinus tigrinus ALCF2SS1-6</name>
    <dbReference type="NCBI Taxonomy" id="1328759"/>
    <lineage>
        <taxon>Eukaryota</taxon>
        <taxon>Fungi</taxon>
        <taxon>Dikarya</taxon>
        <taxon>Basidiomycota</taxon>
        <taxon>Agaricomycotina</taxon>
        <taxon>Agaricomycetes</taxon>
        <taxon>Polyporales</taxon>
        <taxon>Polyporaceae</taxon>
        <taxon>Lentinus</taxon>
    </lineage>
</organism>
<keyword evidence="9" id="KW-1185">Reference proteome</keyword>
<evidence type="ECO:0000259" key="7">
    <source>
        <dbReference type="PROSITE" id="PS50850"/>
    </source>
</evidence>
<dbReference type="Gene3D" id="1.20.1250.20">
    <property type="entry name" value="MFS general substrate transporter like domains"/>
    <property type="match status" value="1"/>
</dbReference>
<feature type="transmembrane region" description="Helical" evidence="6">
    <location>
        <begin position="472"/>
        <end position="491"/>
    </location>
</feature>
<evidence type="ECO:0000256" key="4">
    <source>
        <dbReference type="ARBA" id="ARBA00022989"/>
    </source>
</evidence>
<reference evidence="8" key="1">
    <citation type="journal article" date="2018" name="Genome Biol. Evol.">
        <title>Genomics and development of Lentinus tigrinus, a white-rot wood-decaying mushroom with dimorphic fruiting bodies.</title>
        <authorList>
            <person name="Wu B."/>
            <person name="Xu Z."/>
            <person name="Knudson A."/>
            <person name="Carlson A."/>
            <person name="Chen N."/>
            <person name="Kovaka S."/>
            <person name="LaButti K."/>
            <person name="Lipzen A."/>
            <person name="Pennachio C."/>
            <person name="Riley R."/>
            <person name="Schakwitz W."/>
            <person name="Umezawa K."/>
            <person name="Ohm R.A."/>
            <person name="Grigoriev I.V."/>
            <person name="Nagy L.G."/>
            <person name="Gibbons J."/>
            <person name="Hibbett D."/>
        </authorList>
    </citation>
    <scope>NUCLEOTIDE SEQUENCE [LARGE SCALE GENOMIC DNA]</scope>
    <source>
        <strain evidence="8">ALCF2SS1-6</strain>
    </source>
</reference>
<feature type="transmembrane region" description="Helical" evidence="6">
    <location>
        <begin position="400"/>
        <end position="421"/>
    </location>
</feature>
<feature type="transmembrane region" description="Helical" evidence="6">
    <location>
        <begin position="148"/>
        <end position="168"/>
    </location>
</feature>
<dbReference type="CDD" id="cd17330">
    <property type="entry name" value="MFS_SLC46_TetA_like"/>
    <property type="match status" value="1"/>
</dbReference>
<dbReference type="InterPro" id="IPR020846">
    <property type="entry name" value="MFS_dom"/>
</dbReference>
<proteinExistence type="predicted"/>
<dbReference type="OrthoDB" id="419616at2759"/>
<keyword evidence="3 6" id="KW-0812">Transmembrane</keyword>
<feature type="transmembrane region" description="Helical" evidence="6">
    <location>
        <begin position="180"/>
        <end position="202"/>
    </location>
</feature>
<dbReference type="PROSITE" id="PS50850">
    <property type="entry name" value="MFS"/>
    <property type="match status" value="1"/>
</dbReference>
<feature type="transmembrane region" description="Helical" evidence="6">
    <location>
        <begin position="362"/>
        <end position="380"/>
    </location>
</feature>
<dbReference type="InterPro" id="IPR036259">
    <property type="entry name" value="MFS_trans_sf"/>
</dbReference>
<dbReference type="PRINTS" id="PR01035">
    <property type="entry name" value="TCRTETA"/>
</dbReference>
<feature type="domain" description="Major facilitator superfamily (MFS) profile" evidence="7">
    <location>
        <begin position="51"/>
        <end position="492"/>
    </location>
</feature>
<feature type="transmembrane region" description="Helical" evidence="6">
    <location>
        <begin position="123"/>
        <end position="142"/>
    </location>
</feature>
<feature type="transmembrane region" description="Helical" evidence="6">
    <location>
        <begin position="89"/>
        <end position="111"/>
    </location>
</feature>
<dbReference type="AlphaFoldDB" id="A0A5C2SQE5"/>
<feature type="transmembrane region" description="Helical" evidence="6">
    <location>
        <begin position="289"/>
        <end position="316"/>
    </location>
</feature>
<evidence type="ECO:0000256" key="5">
    <source>
        <dbReference type="ARBA" id="ARBA00023136"/>
    </source>
</evidence>
<dbReference type="GO" id="GO:0016020">
    <property type="term" value="C:membrane"/>
    <property type="evidence" value="ECO:0007669"/>
    <property type="project" value="UniProtKB-SubCell"/>
</dbReference>
<sequence>MADCHSSPSGGQLPEEARRLFDDYETLRDDSALENQKSPKPDKPTPLPMAQLATLCTVRLVDPIVFTQIFPYVNEMMEHMHLTEDRSKIGFYSGLVESSFAVAQVISIYQWAKLSDVIGRRPIVLLGIFGIGLATLFMGVSTTLSGVLFARSLGGLFSGNVAVIHSVLGEITDSTNQATAFPLYGLCWPLGAIIGPLMGGLLSNPATKFSAFDTELFRRYPYLLPCIAATSIAWTGCLYGYFYFKETLPSKRWKQKDSIEMSERRGGEFEKQTKPASIRYLTTLPVLRALCISGAGLSFIATAFDVTFVLFCYTPLSQGGLAFDVTQIGYALSISGIMSIFLQLCCMPFLLRRFDHARMYNFCMGLWPFCFVLLPGLNILARMGAVDAVTGEIAPVTQAFVWMGIGFIMLLARCAALAYSTSMILVKEAAPDAASLGVTNGLCQFAMCLSRSFSPAFASSLLAFSIGYEFVLLRYLWVIVMTIICFLGTTLSRRIAEGRRTVPR</sequence>
<dbReference type="InterPro" id="IPR001958">
    <property type="entry name" value="Tet-R_TetA/multi-R_MdtG-like"/>
</dbReference>
<dbReference type="PANTHER" id="PTHR23504:SF15">
    <property type="entry name" value="MAJOR FACILITATOR SUPERFAMILY (MFS) PROFILE DOMAIN-CONTAINING PROTEIN"/>
    <property type="match status" value="1"/>
</dbReference>
<evidence type="ECO:0000256" key="2">
    <source>
        <dbReference type="ARBA" id="ARBA00022448"/>
    </source>
</evidence>
<evidence type="ECO:0000313" key="8">
    <source>
        <dbReference type="EMBL" id="RPD66022.1"/>
    </source>
</evidence>
<evidence type="ECO:0000256" key="1">
    <source>
        <dbReference type="ARBA" id="ARBA00004141"/>
    </source>
</evidence>
<feature type="transmembrane region" description="Helical" evidence="6">
    <location>
        <begin position="328"/>
        <end position="350"/>
    </location>
</feature>
<dbReference type="Proteomes" id="UP000313359">
    <property type="component" value="Unassembled WGS sequence"/>
</dbReference>